<evidence type="ECO:0000313" key="2">
    <source>
        <dbReference type="Proteomes" id="UP000326112"/>
    </source>
</evidence>
<comment type="caution">
    <text evidence="1">The sequence shown here is derived from an EMBL/GenBank/DDBJ whole genome shotgun (WGS) entry which is preliminary data.</text>
</comment>
<dbReference type="RefSeq" id="WP_152745702.1">
    <property type="nucleotide sequence ID" value="NZ_VUAZ01000019.1"/>
</dbReference>
<dbReference type="Proteomes" id="UP000326112">
    <property type="component" value="Unassembled WGS sequence"/>
</dbReference>
<dbReference type="EMBL" id="VUAZ01000019">
    <property type="protein sequence ID" value="MPR01342.1"/>
    <property type="molecule type" value="Genomic_DNA"/>
</dbReference>
<gene>
    <name evidence="1" type="ORF">F0169_04175</name>
</gene>
<keyword evidence="2" id="KW-1185">Reference proteome</keyword>
<proteinExistence type="predicted"/>
<evidence type="ECO:0000313" key="1">
    <source>
        <dbReference type="EMBL" id="MPR01342.1"/>
    </source>
</evidence>
<accession>A0A5N7KI81</accession>
<sequence>MIKALASQRILDKSQLTAMGRFTPVVTAVVAGLRRMQMTGAALQVGGQIRATTRVGCKIDWATKGVADT</sequence>
<organism evidence="1 2">
    <name type="scientific">Pseudomonas kitaguniensis</name>
    <dbReference type="NCBI Taxonomy" id="2607908"/>
    <lineage>
        <taxon>Bacteria</taxon>
        <taxon>Pseudomonadati</taxon>
        <taxon>Pseudomonadota</taxon>
        <taxon>Gammaproteobacteria</taxon>
        <taxon>Pseudomonadales</taxon>
        <taxon>Pseudomonadaceae</taxon>
        <taxon>Pseudomonas</taxon>
    </lineage>
</organism>
<reference evidence="1 2" key="1">
    <citation type="journal article" date="2020" name="Int. J. Syst. Evol. Microbiol.">
        <title>Pseudomonas kitaguniensis sp. nov., a pathogen causing bacterial rot of Welsh onion in Japan.</title>
        <authorList>
            <person name="Sawada H."/>
            <person name="Fujikawa T."/>
            <person name="Nishiwaki Y."/>
            <person name="Horita H."/>
        </authorList>
    </citation>
    <scope>NUCLEOTIDE SEQUENCE [LARGE SCALE GENOMIC DNA]</scope>
    <source>
        <strain evidence="1 2">MAFF 212408</strain>
    </source>
</reference>
<reference evidence="1 2" key="2">
    <citation type="journal article" date="2023" name="Plant Pathol.">
        <title>Dismantling and reorganizing Pseudomonas marginalis sensu#lato.</title>
        <authorList>
            <person name="Sawada H."/>
            <person name="Fujikawa T."/>
            <person name="Satou M."/>
        </authorList>
    </citation>
    <scope>NUCLEOTIDE SEQUENCE [LARGE SCALE GENOMIC DNA]</scope>
    <source>
        <strain evidence="1 2">MAFF 212408</strain>
    </source>
</reference>
<name>A0A5N7KI81_9PSED</name>
<protein>
    <submittedName>
        <fullName evidence="1">Uncharacterized protein</fullName>
    </submittedName>
</protein>